<evidence type="ECO:0000313" key="6">
    <source>
        <dbReference type="Proteomes" id="UP000326759"/>
    </source>
</evidence>
<comment type="caution">
    <text evidence="5">The sequence shown here is derived from an EMBL/GenBank/DDBJ whole genome shotgun (WGS) entry which is preliminary data.</text>
</comment>
<dbReference type="PROSITE" id="PS00233">
    <property type="entry name" value="CHIT_BIND_RR_1"/>
    <property type="match status" value="1"/>
</dbReference>
<feature type="chain" id="PRO_5024430740" evidence="4">
    <location>
        <begin position="17"/>
        <end position="185"/>
    </location>
</feature>
<gene>
    <name evidence="5" type="primary">CUPA2_1</name>
    <name evidence="5" type="ORF">Anas_13859</name>
</gene>
<dbReference type="OrthoDB" id="6375705at2759"/>
<dbReference type="AlphaFoldDB" id="A0A5N5T7R0"/>
<dbReference type="InterPro" id="IPR031311">
    <property type="entry name" value="CHIT_BIND_RR_consensus"/>
</dbReference>
<reference evidence="5 6" key="1">
    <citation type="journal article" date="2019" name="PLoS Biol.">
        <title>Sex chromosomes control vertical transmission of feminizing Wolbachia symbionts in an isopod.</title>
        <authorList>
            <person name="Becking T."/>
            <person name="Chebbi M.A."/>
            <person name="Giraud I."/>
            <person name="Moumen B."/>
            <person name="Laverre T."/>
            <person name="Caubet Y."/>
            <person name="Peccoud J."/>
            <person name="Gilbert C."/>
            <person name="Cordaux R."/>
        </authorList>
    </citation>
    <scope>NUCLEOTIDE SEQUENCE [LARGE SCALE GENOMIC DNA]</scope>
    <source>
        <strain evidence="5">ANa2</strain>
        <tissue evidence="5">Whole body excluding digestive tract and cuticle</tissue>
    </source>
</reference>
<evidence type="ECO:0000313" key="5">
    <source>
        <dbReference type="EMBL" id="KAB7502626.1"/>
    </source>
</evidence>
<keyword evidence="6" id="KW-1185">Reference proteome</keyword>
<evidence type="ECO:0000256" key="3">
    <source>
        <dbReference type="SAM" id="MobiDB-lite"/>
    </source>
</evidence>
<name>A0A5N5T7R0_9CRUS</name>
<dbReference type="Proteomes" id="UP000326759">
    <property type="component" value="Unassembled WGS sequence"/>
</dbReference>
<evidence type="ECO:0000256" key="4">
    <source>
        <dbReference type="SAM" id="SignalP"/>
    </source>
</evidence>
<dbReference type="PROSITE" id="PS51155">
    <property type="entry name" value="CHIT_BIND_RR_2"/>
    <property type="match status" value="1"/>
</dbReference>
<dbReference type="InterPro" id="IPR000618">
    <property type="entry name" value="Insect_cuticle"/>
</dbReference>
<sequence length="185" mass="20182">MISVVVLAFFLVSASASPQRYDYRNQGVNPNRGGFSTIGSGPFIPILRDDRTGPLDGVYSFNFETANGIRRHEQGSPSGPLGSVVSQGGWTFTFPDGTPAQFAFVADENGYRVESPLLPTPPPPPPHAIEQIRKAERERASGVVHDGQYRPQGGQGSFRPQGQGSFRPQGLPQVRPRPGQQRYYN</sequence>
<dbReference type="EMBL" id="SEYY01007108">
    <property type="protein sequence ID" value="KAB7502626.1"/>
    <property type="molecule type" value="Genomic_DNA"/>
</dbReference>
<dbReference type="GO" id="GO:0008010">
    <property type="term" value="F:structural constituent of chitin-based larval cuticle"/>
    <property type="evidence" value="ECO:0007669"/>
    <property type="project" value="TreeGrafter"/>
</dbReference>
<keyword evidence="4" id="KW-0732">Signal</keyword>
<dbReference type="InterPro" id="IPR050468">
    <property type="entry name" value="Cuticle_Struct_Prot"/>
</dbReference>
<organism evidence="5 6">
    <name type="scientific">Armadillidium nasatum</name>
    <dbReference type="NCBI Taxonomy" id="96803"/>
    <lineage>
        <taxon>Eukaryota</taxon>
        <taxon>Metazoa</taxon>
        <taxon>Ecdysozoa</taxon>
        <taxon>Arthropoda</taxon>
        <taxon>Crustacea</taxon>
        <taxon>Multicrustacea</taxon>
        <taxon>Malacostraca</taxon>
        <taxon>Eumalacostraca</taxon>
        <taxon>Peracarida</taxon>
        <taxon>Isopoda</taxon>
        <taxon>Oniscidea</taxon>
        <taxon>Crinocheta</taxon>
        <taxon>Armadillidiidae</taxon>
        <taxon>Armadillidium</taxon>
    </lineage>
</organism>
<evidence type="ECO:0000256" key="2">
    <source>
        <dbReference type="PROSITE-ProRule" id="PRU00497"/>
    </source>
</evidence>
<feature type="signal peptide" evidence="4">
    <location>
        <begin position="1"/>
        <end position="16"/>
    </location>
</feature>
<proteinExistence type="predicted"/>
<feature type="region of interest" description="Disordered" evidence="3">
    <location>
        <begin position="135"/>
        <end position="185"/>
    </location>
</feature>
<protein>
    <submittedName>
        <fullName evidence="5">Cuticle protein</fullName>
    </submittedName>
</protein>
<dbReference type="PANTHER" id="PTHR10380:SF173">
    <property type="entry name" value="CUTICULAR PROTEIN 47EF, ISOFORM C-RELATED"/>
    <property type="match status" value="1"/>
</dbReference>
<dbReference type="Pfam" id="PF00379">
    <property type="entry name" value="Chitin_bind_4"/>
    <property type="match status" value="1"/>
</dbReference>
<evidence type="ECO:0000256" key="1">
    <source>
        <dbReference type="ARBA" id="ARBA00022460"/>
    </source>
</evidence>
<dbReference type="GO" id="GO:0062129">
    <property type="term" value="C:chitin-based extracellular matrix"/>
    <property type="evidence" value="ECO:0007669"/>
    <property type="project" value="TreeGrafter"/>
</dbReference>
<accession>A0A5N5T7R0</accession>
<dbReference type="PANTHER" id="PTHR10380">
    <property type="entry name" value="CUTICLE PROTEIN"/>
    <property type="match status" value="1"/>
</dbReference>
<keyword evidence="1 2" id="KW-0193">Cuticle</keyword>